<name>A0AAN0XZB3_9VIBR</name>
<dbReference type="SUPFAM" id="SSF64182">
    <property type="entry name" value="DHH phosphoesterases"/>
    <property type="match status" value="1"/>
</dbReference>
<sequence length="291" mass="32462">MKKVAVLHHSIDVDGTFSGLLAKNYFEQAGCKVTTVGINYGYDFDEIMSKVEDGTDIIVMTDFTMEREDCLTLIGREYDIRIYDHHETSYKHIIDLYNDGLITGCLDLSRCGTKITWDELFGQSNAEQPWYIDVINDHDLWTHELPNTKEIVLAAESYPMTIEGAEEAISLSKESLIEKGRTLTSYQEQLLAAADNTAYEVIIDGVKCICAHSLLALRSVQAARLHALYPDHDVVILMTQRVDGFTTSVRGHKDKGVNILPMLERAGGGGHKYAGGAKIQSLEDFGTEVTY</sequence>
<dbReference type="PANTHER" id="PTHR42146:SF1">
    <property type="entry name" value="OLIGORIBONUCLEASE NRNB"/>
    <property type="match status" value="1"/>
</dbReference>
<accession>A0AAN0XZB3</accession>
<dbReference type="KEGG" id="vbr:A6E01_19490"/>
<dbReference type="EMBL" id="CP016179">
    <property type="protein sequence ID" value="ANO35399.1"/>
    <property type="molecule type" value="Genomic_DNA"/>
</dbReference>
<keyword evidence="1" id="KW-0614">Plasmid</keyword>
<dbReference type="Gene3D" id="3.10.310.30">
    <property type="match status" value="1"/>
</dbReference>
<organism evidence="1 2">
    <name type="scientific">Vibrio breoganii</name>
    <dbReference type="NCBI Taxonomy" id="553239"/>
    <lineage>
        <taxon>Bacteria</taxon>
        <taxon>Pseudomonadati</taxon>
        <taxon>Pseudomonadota</taxon>
        <taxon>Gammaproteobacteria</taxon>
        <taxon>Vibrionales</taxon>
        <taxon>Vibrionaceae</taxon>
        <taxon>Vibrio</taxon>
    </lineage>
</organism>
<reference evidence="1 2" key="1">
    <citation type="submission" date="2016-06" db="EMBL/GenBank/DDBJ databases">
        <title>Adaptive Radiation by Waves of Gene Transfer Leads to Fine-Scale Resource Partitioning in Marine Microbes.</title>
        <authorList>
            <person name="Hehemann J.-H."/>
            <person name="Arevalo P."/>
            <person name="Datta M.S."/>
            <person name="Yu X."/>
            <person name="Corzett C."/>
            <person name="Henschel A."/>
            <person name="Preheim S.P."/>
            <person name="Timberlake S."/>
            <person name="Alm E.J."/>
            <person name="Polz M.F."/>
        </authorList>
    </citation>
    <scope>NUCLEOTIDE SEQUENCE [LARGE SCALE GENOMIC DNA]</scope>
    <source>
        <strain evidence="1 2">FF50</strain>
        <plasmid evidence="1 2">unnamed1</plasmid>
    </source>
</reference>
<evidence type="ECO:0000313" key="2">
    <source>
        <dbReference type="Proteomes" id="UP000092018"/>
    </source>
</evidence>
<proteinExistence type="predicted"/>
<dbReference type="InterPro" id="IPR052968">
    <property type="entry name" value="Nucleotide_metab_enz"/>
</dbReference>
<dbReference type="AlphaFoldDB" id="A0AAN0XZB3"/>
<dbReference type="Proteomes" id="UP000092018">
    <property type="component" value="Plasmid unnamed1"/>
</dbReference>
<dbReference type="InterPro" id="IPR038763">
    <property type="entry name" value="DHH_sf"/>
</dbReference>
<evidence type="ECO:0008006" key="3">
    <source>
        <dbReference type="Google" id="ProtNLM"/>
    </source>
</evidence>
<evidence type="ECO:0000313" key="1">
    <source>
        <dbReference type="EMBL" id="ANO35399.1"/>
    </source>
</evidence>
<dbReference type="RefSeq" id="WP_065211161.1">
    <property type="nucleotide sequence ID" value="NZ_CP016179.1"/>
</dbReference>
<dbReference type="PANTHER" id="PTHR42146">
    <property type="entry name" value="3',5'-CYCLIC-NUCLEOTIDE PHOSPHODIESTERASE"/>
    <property type="match status" value="1"/>
</dbReference>
<gene>
    <name evidence="1" type="ORF">A6E01_19490</name>
</gene>
<protein>
    <recommendedName>
        <fullName evidence="3">DHHA1 domain-containing protein</fullName>
    </recommendedName>
</protein>
<geneLocation type="plasmid" evidence="1 2">
    <name>unnamed1</name>
</geneLocation>